<sequence>ENEQFESDDTQEDDNIDDSMDNKENSDFTFYIQNLKIYHDRSHP</sequence>
<keyword evidence="2" id="KW-1185">Reference proteome</keyword>
<protein>
    <submittedName>
        <fullName evidence="1">12941_t:CDS:1</fullName>
    </submittedName>
</protein>
<dbReference type="EMBL" id="CAJVPU010002517">
    <property type="protein sequence ID" value="CAG8502498.1"/>
    <property type="molecule type" value="Genomic_DNA"/>
</dbReference>
<evidence type="ECO:0000313" key="2">
    <source>
        <dbReference type="Proteomes" id="UP000789702"/>
    </source>
</evidence>
<organism evidence="1 2">
    <name type="scientific">Dentiscutata heterogama</name>
    <dbReference type="NCBI Taxonomy" id="1316150"/>
    <lineage>
        <taxon>Eukaryota</taxon>
        <taxon>Fungi</taxon>
        <taxon>Fungi incertae sedis</taxon>
        <taxon>Mucoromycota</taxon>
        <taxon>Glomeromycotina</taxon>
        <taxon>Glomeromycetes</taxon>
        <taxon>Diversisporales</taxon>
        <taxon>Gigasporaceae</taxon>
        <taxon>Dentiscutata</taxon>
    </lineage>
</organism>
<comment type="caution">
    <text evidence="1">The sequence shown here is derived from an EMBL/GenBank/DDBJ whole genome shotgun (WGS) entry which is preliminary data.</text>
</comment>
<reference evidence="1" key="1">
    <citation type="submission" date="2021-06" db="EMBL/GenBank/DDBJ databases">
        <authorList>
            <person name="Kallberg Y."/>
            <person name="Tangrot J."/>
            <person name="Rosling A."/>
        </authorList>
    </citation>
    <scope>NUCLEOTIDE SEQUENCE</scope>
    <source>
        <strain evidence="1">IL203A</strain>
    </source>
</reference>
<gene>
    <name evidence="1" type="ORF">DHETER_LOCUS3072</name>
</gene>
<accession>A0ACA9L1P5</accession>
<name>A0ACA9L1P5_9GLOM</name>
<feature type="non-terminal residue" evidence="1">
    <location>
        <position position="1"/>
    </location>
</feature>
<dbReference type="Proteomes" id="UP000789702">
    <property type="component" value="Unassembled WGS sequence"/>
</dbReference>
<proteinExistence type="predicted"/>
<evidence type="ECO:0000313" key="1">
    <source>
        <dbReference type="EMBL" id="CAG8502498.1"/>
    </source>
</evidence>